<dbReference type="InterPro" id="IPR004369">
    <property type="entry name" value="Prolyl-tRNA_editing_YbaK/EbsC"/>
</dbReference>
<evidence type="ECO:0000313" key="6">
    <source>
        <dbReference type="EMBL" id="MSS27927.1"/>
    </source>
</evidence>
<dbReference type="CDD" id="cd00002">
    <property type="entry name" value="YbaK_deacylase"/>
    <property type="match status" value="1"/>
</dbReference>
<dbReference type="InterPro" id="IPR036754">
    <property type="entry name" value="YbaK/aa-tRNA-synt-asso_dom_sf"/>
</dbReference>
<dbReference type="PANTHER" id="PTHR30411:SF0">
    <property type="entry name" value="CYS-TRNA(PRO)_CYS-TRNA(CYS) DEACYLASE YBAK"/>
    <property type="match status" value="1"/>
</dbReference>
<keyword evidence="3 4" id="KW-0456">Lyase</keyword>
<protein>
    <recommendedName>
        <fullName evidence="4">Cys-tRNA(Pro)/Cys-tRNA(Cys) deacylase</fullName>
        <ecNumber evidence="4">4.2.-.-</ecNumber>
    </recommendedName>
</protein>
<evidence type="ECO:0000256" key="2">
    <source>
        <dbReference type="ARBA" id="ARBA00022917"/>
    </source>
</evidence>
<dbReference type="Gene3D" id="3.90.960.10">
    <property type="entry name" value="YbaK/aminoacyl-tRNA synthetase-associated domain"/>
    <property type="match status" value="1"/>
</dbReference>
<dbReference type="NCBIfam" id="TIGR00011">
    <property type="entry name" value="YbaK_EbsC"/>
    <property type="match status" value="1"/>
</dbReference>
<feature type="domain" description="YbaK/aminoacyl-tRNA synthetase-associated" evidence="5">
    <location>
        <begin position="37"/>
        <end position="151"/>
    </location>
</feature>
<comment type="similarity">
    <text evidence="1 4">Belongs to the prolyl-tRNA editing family. YbaK/EbsC subfamily.</text>
</comment>
<name>A0A6L5XL45_9BACT</name>
<reference evidence="6 7" key="1">
    <citation type="submission" date="2019-09" db="EMBL/GenBank/DDBJ databases">
        <title>In-depth cultivation of the pig gut microbiome towards novel bacterial diversity and tailored functional studies.</title>
        <authorList>
            <person name="Wylensek D."/>
            <person name="Hitch T.C.A."/>
            <person name="Clavel T."/>
        </authorList>
    </citation>
    <scope>NUCLEOTIDE SEQUENCE [LARGE SCALE GENOMIC DNA]</scope>
    <source>
        <strain evidence="6 7">PG-178-WT-4</strain>
    </source>
</reference>
<proteinExistence type="inferred from homology"/>
<accession>A0A6L5XL45</accession>
<dbReference type="AlphaFoldDB" id="A0A6L5XL45"/>
<comment type="caution">
    <text evidence="6">The sequence shown here is derived from an EMBL/GenBank/DDBJ whole genome shotgun (WGS) entry which is preliminary data.</text>
</comment>
<dbReference type="PANTHER" id="PTHR30411">
    <property type="entry name" value="CYTOPLASMIC PROTEIN"/>
    <property type="match status" value="1"/>
</dbReference>
<dbReference type="SUPFAM" id="SSF55826">
    <property type="entry name" value="YbaK/ProRS associated domain"/>
    <property type="match status" value="1"/>
</dbReference>
<dbReference type="Proteomes" id="UP000477488">
    <property type="component" value="Unassembled WGS sequence"/>
</dbReference>
<keyword evidence="2 4" id="KW-0648">Protein biosynthesis</keyword>
<dbReference type="GO" id="GO:0016829">
    <property type="term" value="F:lyase activity"/>
    <property type="evidence" value="ECO:0007669"/>
    <property type="project" value="UniProtKB-KW"/>
</dbReference>
<keyword evidence="7" id="KW-1185">Reference proteome</keyword>
<dbReference type="GO" id="GO:0006412">
    <property type="term" value="P:translation"/>
    <property type="evidence" value="ECO:0007669"/>
    <property type="project" value="UniProtKB-KW"/>
</dbReference>
<dbReference type="Pfam" id="PF04073">
    <property type="entry name" value="tRNA_edit"/>
    <property type="match status" value="1"/>
</dbReference>
<evidence type="ECO:0000256" key="3">
    <source>
        <dbReference type="ARBA" id="ARBA00023239"/>
    </source>
</evidence>
<dbReference type="InterPro" id="IPR007214">
    <property type="entry name" value="YbaK/aa-tRNA-synth-assoc-dom"/>
</dbReference>
<dbReference type="EMBL" id="VUMH01000006">
    <property type="protein sequence ID" value="MSS27927.1"/>
    <property type="molecule type" value="Genomic_DNA"/>
</dbReference>
<evidence type="ECO:0000256" key="4">
    <source>
        <dbReference type="PIRNR" id="PIRNR006181"/>
    </source>
</evidence>
<evidence type="ECO:0000313" key="7">
    <source>
        <dbReference type="Proteomes" id="UP000477488"/>
    </source>
</evidence>
<sequence length="165" mass="17511">MPSAVKIPKTNAARLLEGLHIPFSLHRADVDEDDLSAVSMARKLGAEPERVFKTLVARGDKSGVLMACIPAAAELDLKALAAASGNKHAEMVPLKEVRPLTGYIRGGCSPLAGKKVYPVFIDQSAAAHDHIYVSAGLRGVQLQLRPGDLLRAAHGTYAPLIRSAD</sequence>
<dbReference type="GO" id="GO:0002161">
    <property type="term" value="F:aminoacyl-tRNA deacylase activity"/>
    <property type="evidence" value="ECO:0007669"/>
    <property type="project" value="InterPro"/>
</dbReference>
<dbReference type="EC" id="4.2.-.-" evidence="4"/>
<organism evidence="6 7">
    <name type="scientific">Desulfovibrio porci</name>
    <dbReference type="NCBI Taxonomy" id="2605782"/>
    <lineage>
        <taxon>Bacteria</taxon>
        <taxon>Pseudomonadati</taxon>
        <taxon>Thermodesulfobacteriota</taxon>
        <taxon>Desulfovibrionia</taxon>
        <taxon>Desulfovibrionales</taxon>
        <taxon>Desulfovibrionaceae</taxon>
        <taxon>Desulfovibrio</taxon>
    </lineage>
</organism>
<gene>
    <name evidence="6" type="primary">ybaK</name>
    <name evidence="6" type="ORF">FYJ44_07695</name>
</gene>
<evidence type="ECO:0000256" key="1">
    <source>
        <dbReference type="ARBA" id="ARBA00009798"/>
    </source>
</evidence>
<dbReference type="PIRSF" id="PIRSF006181">
    <property type="entry name" value="EbsC_YbaK"/>
    <property type="match status" value="1"/>
</dbReference>
<evidence type="ECO:0000259" key="5">
    <source>
        <dbReference type="Pfam" id="PF04073"/>
    </source>
</evidence>